<proteinExistence type="predicted"/>
<dbReference type="EMBL" id="BLXT01003712">
    <property type="protein sequence ID" value="GFO03042.1"/>
    <property type="molecule type" value="Genomic_DNA"/>
</dbReference>
<protein>
    <submittedName>
        <fullName evidence="1">Murinoglobulin-2</fullName>
    </submittedName>
</protein>
<comment type="caution">
    <text evidence="1">The sequence shown here is derived from an EMBL/GenBank/DDBJ whole genome shotgun (WGS) entry which is preliminary data.</text>
</comment>
<accession>A0AAV4A850</accession>
<reference evidence="1 2" key="1">
    <citation type="journal article" date="2021" name="Elife">
        <title>Chloroplast acquisition without the gene transfer in kleptoplastic sea slugs, Plakobranchus ocellatus.</title>
        <authorList>
            <person name="Maeda T."/>
            <person name="Takahashi S."/>
            <person name="Yoshida T."/>
            <person name="Shimamura S."/>
            <person name="Takaki Y."/>
            <person name="Nagai Y."/>
            <person name="Toyoda A."/>
            <person name="Suzuki Y."/>
            <person name="Arimoto A."/>
            <person name="Ishii H."/>
            <person name="Satoh N."/>
            <person name="Nishiyama T."/>
            <person name="Hasebe M."/>
            <person name="Maruyama T."/>
            <person name="Minagawa J."/>
            <person name="Obokata J."/>
            <person name="Shigenobu S."/>
        </authorList>
    </citation>
    <scope>NUCLEOTIDE SEQUENCE [LARGE SCALE GENOMIC DNA]</scope>
</reference>
<evidence type="ECO:0000313" key="1">
    <source>
        <dbReference type="EMBL" id="GFO03042.1"/>
    </source>
</evidence>
<sequence>MLWKQKGFYNSSRSHVRYLRQWFSLSMSYVQLSQIDSPLQCHQRLTIPVVYTTRAGSKVLFQYQVIARERAVITGQIDPNATAKPGFGITLPSTDMCMDRDEYLINRELHMSSRDIRENGHFPKINYKEHGEWRVINHFGQVKLEFEKNRSYPRQRVHLKVNAFPGSTCSVTIVESIIPLISPAKIFDKMEELTHPRYGPNTHLYKNYDDDHCLEQVKSEGVTVNKSEEWRYTSLYVDSIEAFRVRFSLWA</sequence>
<name>A0AAV4A850_9GAST</name>
<evidence type="ECO:0000313" key="2">
    <source>
        <dbReference type="Proteomes" id="UP000735302"/>
    </source>
</evidence>
<dbReference type="AlphaFoldDB" id="A0AAV4A850"/>
<gene>
    <name evidence="1" type="ORF">PoB_002954700</name>
</gene>
<dbReference type="Proteomes" id="UP000735302">
    <property type="component" value="Unassembled WGS sequence"/>
</dbReference>
<keyword evidence="2" id="KW-1185">Reference proteome</keyword>
<organism evidence="1 2">
    <name type="scientific">Plakobranchus ocellatus</name>
    <dbReference type="NCBI Taxonomy" id="259542"/>
    <lineage>
        <taxon>Eukaryota</taxon>
        <taxon>Metazoa</taxon>
        <taxon>Spiralia</taxon>
        <taxon>Lophotrochozoa</taxon>
        <taxon>Mollusca</taxon>
        <taxon>Gastropoda</taxon>
        <taxon>Heterobranchia</taxon>
        <taxon>Euthyneura</taxon>
        <taxon>Panpulmonata</taxon>
        <taxon>Sacoglossa</taxon>
        <taxon>Placobranchoidea</taxon>
        <taxon>Plakobranchidae</taxon>
        <taxon>Plakobranchus</taxon>
    </lineage>
</organism>